<proteinExistence type="predicted"/>
<reference evidence="1" key="1">
    <citation type="journal article" date="2020" name="Stud. Mycol.">
        <title>101 Dothideomycetes genomes: a test case for predicting lifestyles and emergence of pathogens.</title>
        <authorList>
            <person name="Haridas S."/>
            <person name="Albert R."/>
            <person name="Binder M."/>
            <person name="Bloem J."/>
            <person name="Labutti K."/>
            <person name="Salamov A."/>
            <person name="Andreopoulos B."/>
            <person name="Baker S."/>
            <person name="Barry K."/>
            <person name="Bills G."/>
            <person name="Bluhm B."/>
            <person name="Cannon C."/>
            <person name="Castanera R."/>
            <person name="Culley D."/>
            <person name="Daum C."/>
            <person name="Ezra D."/>
            <person name="Gonzalez J."/>
            <person name="Henrissat B."/>
            <person name="Kuo A."/>
            <person name="Liang C."/>
            <person name="Lipzen A."/>
            <person name="Lutzoni F."/>
            <person name="Magnuson J."/>
            <person name="Mondo S."/>
            <person name="Nolan M."/>
            <person name="Ohm R."/>
            <person name="Pangilinan J."/>
            <person name="Park H.-J."/>
            <person name="Ramirez L."/>
            <person name="Alfaro M."/>
            <person name="Sun H."/>
            <person name="Tritt A."/>
            <person name="Yoshinaga Y."/>
            <person name="Zwiers L.-H."/>
            <person name="Turgeon B."/>
            <person name="Goodwin S."/>
            <person name="Spatafora J."/>
            <person name="Crous P."/>
            <person name="Grigoriev I."/>
        </authorList>
    </citation>
    <scope>NUCLEOTIDE SEQUENCE</scope>
    <source>
        <strain evidence="1">CBS 279.74</strain>
    </source>
</reference>
<keyword evidence="2" id="KW-1185">Reference proteome</keyword>
<dbReference type="Proteomes" id="UP000799428">
    <property type="component" value="Unassembled WGS sequence"/>
</dbReference>
<protein>
    <submittedName>
        <fullName evidence="1">Uncharacterized protein</fullName>
    </submittedName>
</protein>
<dbReference type="EMBL" id="MU005769">
    <property type="protein sequence ID" value="KAF2709955.1"/>
    <property type="molecule type" value="Genomic_DNA"/>
</dbReference>
<sequence>MQNQLSHNTTYSLVTVAEFNSSYATPKVHKIYAKHLSKHIMVAVELYDIHTQHRAYVAHVPGHLLQLYTPTVAVWIEQDLGSSTYTLSIRIRCPKTVDVLVLGLQRVFQHMFDSHQRRLGHNIFKEAPQWNTIREGVGIYRALQLLHMYPLASSTRMRVIQHMQKYALNAYDVELLWQIFGPFGDLIEEMLRSLAYSDVRGQLPDFDWIWFYMDNERSQLTDAQNKQVVRLYNLFKMQAKRKLGGVSKAKVKLERMLRRQALCVS</sequence>
<dbReference type="OrthoDB" id="10524356at2759"/>
<accession>A0A6G1KBP5</accession>
<name>A0A6G1KBP5_9PLEO</name>
<gene>
    <name evidence="1" type="ORF">K504DRAFT_248212</name>
</gene>
<evidence type="ECO:0000313" key="1">
    <source>
        <dbReference type="EMBL" id="KAF2709955.1"/>
    </source>
</evidence>
<dbReference type="AlphaFoldDB" id="A0A6G1KBP5"/>
<evidence type="ECO:0000313" key="2">
    <source>
        <dbReference type="Proteomes" id="UP000799428"/>
    </source>
</evidence>
<organism evidence="1 2">
    <name type="scientific">Pleomassaria siparia CBS 279.74</name>
    <dbReference type="NCBI Taxonomy" id="1314801"/>
    <lineage>
        <taxon>Eukaryota</taxon>
        <taxon>Fungi</taxon>
        <taxon>Dikarya</taxon>
        <taxon>Ascomycota</taxon>
        <taxon>Pezizomycotina</taxon>
        <taxon>Dothideomycetes</taxon>
        <taxon>Pleosporomycetidae</taxon>
        <taxon>Pleosporales</taxon>
        <taxon>Pleomassariaceae</taxon>
        <taxon>Pleomassaria</taxon>
    </lineage>
</organism>